<feature type="region of interest" description="Disordered" evidence="5">
    <location>
        <begin position="1"/>
        <end position="20"/>
    </location>
</feature>
<feature type="compositionally biased region" description="Low complexity" evidence="5">
    <location>
        <begin position="627"/>
        <end position="640"/>
    </location>
</feature>
<evidence type="ECO:0000259" key="6">
    <source>
        <dbReference type="PROSITE" id="PS51321"/>
    </source>
</evidence>
<feature type="compositionally biased region" description="Polar residues" evidence="5">
    <location>
        <begin position="609"/>
        <end position="618"/>
    </location>
</feature>
<comment type="caution">
    <text evidence="7">The sequence shown here is derived from an EMBL/GenBank/DDBJ whole genome shotgun (WGS) entry which is preliminary data.</text>
</comment>
<dbReference type="InterPro" id="IPR003618">
    <property type="entry name" value="TFIIS_cen_dom"/>
</dbReference>
<dbReference type="EMBL" id="LHPF02000003">
    <property type="protein sequence ID" value="PSC75124.1"/>
    <property type="molecule type" value="Genomic_DNA"/>
</dbReference>
<feature type="compositionally biased region" description="Low complexity" evidence="5">
    <location>
        <begin position="1061"/>
        <end position="1079"/>
    </location>
</feature>
<feature type="compositionally biased region" description="Basic and acidic residues" evidence="5">
    <location>
        <begin position="957"/>
        <end position="966"/>
    </location>
</feature>
<feature type="compositionally biased region" description="Pro residues" evidence="5">
    <location>
        <begin position="244"/>
        <end position="262"/>
    </location>
</feature>
<feature type="compositionally biased region" description="Acidic residues" evidence="5">
    <location>
        <begin position="912"/>
        <end position="923"/>
    </location>
</feature>
<dbReference type="PROSITE" id="PS51321">
    <property type="entry name" value="TFIIS_CENTRAL"/>
    <property type="match status" value="1"/>
</dbReference>
<keyword evidence="4" id="KW-0539">Nucleus</keyword>
<evidence type="ECO:0000256" key="2">
    <source>
        <dbReference type="ARBA" id="ARBA00022771"/>
    </source>
</evidence>
<feature type="compositionally biased region" description="Pro residues" evidence="5">
    <location>
        <begin position="1106"/>
        <end position="1115"/>
    </location>
</feature>
<feature type="compositionally biased region" description="Low complexity" evidence="5">
    <location>
        <begin position="975"/>
        <end position="989"/>
    </location>
</feature>
<dbReference type="PANTHER" id="PTHR11477">
    <property type="entry name" value="TRANSCRIPTION FACTOR S-II ZINC FINGER DOMAIN-CONTAINING PROTEIN"/>
    <property type="match status" value="1"/>
</dbReference>
<feature type="compositionally biased region" description="Low complexity" evidence="5">
    <location>
        <begin position="649"/>
        <end position="711"/>
    </location>
</feature>
<feature type="compositionally biased region" description="Low complexity" evidence="5">
    <location>
        <begin position="1143"/>
        <end position="1155"/>
    </location>
</feature>
<evidence type="ECO:0000256" key="5">
    <source>
        <dbReference type="SAM" id="MobiDB-lite"/>
    </source>
</evidence>
<dbReference type="InterPro" id="IPR036575">
    <property type="entry name" value="TFIIS_cen_dom_sf"/>
</dbReference>
<dbReference type="OrthoDB" id="515586at2759"/>
<evidence type="ECO:0000256" key="1">
    <source>
        <dbReference type="ARBA" id="ARBA00022723"/>
    </source>
</evidence>
<evidence type="ECO:0000313" key="7">
    <source>
        <dbReference type="EMBL" id="PSC75124.1"/>
    </source>
</evidence>
<dbReference type="GO" id="GO:0008270">
    <property type="term" value="F:zinc ion binding"/>
    <property type="evidence" value="ECO:0007669"/>
    <property type="project" value="UniProtKB-KW"/>
</dbReference>
<feature type="compositionally biased region" description="Pro residues" evidence="5">
    <location>
        <begin position="1080"/>
        <end position="1092"/>
    </location>
</feature>
<feature type="compositionally biased region" description="Low complexity" evidence="5">
    <location>
        <begin position="832"/>
        <end position="861"/>
    </location>
</feature>
<dbReference type="SUPFAM" id="SSF46942">
    <property type="entry name" value="Elongation factor TFIIS domain 2"/>
    <property type="match status" value="1"/>
</dbReference>
<dbReference type="GO" id="GO:0005634">
    <property type="term" value="C:nucleus"/>
    <property type="evidence" value="ECO:0007669"/>
    <property type="project" value="TreeGrafter"/>
</dbReference>
<feature type="compositionally biased region" description="Low complexity" evidence="5">
    <location>
        <begin position="764"/>
        <end position="794"/>
    </location>
</feature>
<evidence type="ECO:0000313" key="8">
    <source>
        <dbReference type="Proteomes" id="UP000239649"/>
    </source>
</evidence>
<feature type="compositionally biased region" description="Low complexity" evidence="5">
    <location>
        <begin position="1093"/>
        <end position="1103"/>
    </location>
</feature>
<accession>A0A2P6VM05</accession>
<dbReference type="STRING" id="554055.A0A2P6VM05"/>
<feature type="compositionally biased region" description="Pro residues" evidence="5">
    <location>
        <begin position="188"/>
        <end position="221"/>
    </location>
</feature>
<protein>
    <submittedName>
        <fullName evidence="7">Death-inducer obliterator 1 isoform X1</fullName>
    </submittedName>
</protein>
<dbReference type="Gene3D" id="1.10.472.30">
    <property type="entry name" value="Transcription elongation factor S-II, central domain"/>
    <property type="match status" value="1"/>
</dbReference>
<organism evidence="7 8">
    <name type="scientific">Micractinium conductrix</name>
    <dbReference type="NCBI Taxonomy" id="554055"/>
    <lineage>
        <taxon>Eukaryota</taxon>
        <taxon>Viridiplantae</taxon>
        <taxon>Chlorophyta</taxon>
        <taxon>core chlorophytes</taxon>
        <taxon>Trebouxiophyceae</taxon>
        <taxon>Chlorellales</taxon>
        <taxon>Chlorellaceae</taxon>
        <taxon>Chlorella clade</taxon>
        <taxon>Micractinium</taxon>
    </lineage>
</organism>
<feature type="compositionally biased region" description="Basic and acidic residues" evidence="5">
    <location>
        <begin position="993"/>
        <end position="1026"/>
    </location>
</feature>
<gene>
    <name evidence="7" type="ORF">C2E20_1932</name>
</gene>
<proteinExistence type="predicted"/>
<dbReference type="PANTHER" id="PTHR11477:SF0">
    <property type="entry name" value="IP08861P-RELATED"/>
    <property type="match status" value="1"/>
</dbReference>
<dbReference type="SMART" id="SM00510">
    <property type="entry name" value="TFS2M"/>
    <property type="match status" value="1"/>
</dbReference>
<keyword evidence="8" id="KW-1185">Reference proteome</keyword>
<dbReference type="GO" id="GO:0006351">
    <property type="term" value="P:DNA-templated transcription"/>
    <property type="evidence" value="ECO:0007669"/>
    <property type="project" value="InterPro"/>
</dbReference>
<evidence type="ECO:0000256" key="3">
    <source>
        <dbReference type="ARBA" id="ARBA00022833"/>
    </source>
</evidence>
<evidence type="ECO:0000256" key="4">
    <source>
        <dbReference type="ARBA" id="ARBA00023242"/>
    </source>
</evidence>
<feature type="region of interest" description="Disordered" evidence="5">
    <location>
        <begin position="595"/>
        <end position="1174"/>
    </location>
</feature>
<keyword evidence="3" id="KW-0862">Zinc</keyword>
<reference evidence="7 8" key="1">
    <citation type="journal article" date="2018" name="Plant J.">
        <title>Genome sequences of Chlorella sorokiniana UTEX 1602 and Micractinium conductrix SAG 241.80: implications to maltose excretion by a green alga.</title>
        <authorList>
            <person name="Arriola M.B."/>
            <person name="Velmurugan N."/>
            <person name="Zhang Y."/>
            <person name="Plunkett M.H."/>
            <person name="Hondzo H."/>
            <person name="Barney B.M."/>
        </authorList>
    </citation>
    <scope>NUCLEOTIDE SEQUENCE [LARGE SCALE GENOMIC DNA]</scope>
    <source>
        <strain evidence="7 8">SAG 241.80</strain>
    </source>
</reference>
<dbReference type="Proteomes" id="UP000239649">
    <property type="component" value="Unassembled WGS sequence"/>
</dbReference>
<name>A0A2P6VM05_9CHLO</name>
<feature type="compositionally biased region" description="Low complexity" evidence="5">
    <location>
        <begin position="310"/>
        <end position="354"/>
    </location>
</feature>
<keyword evidence="2" id="KW-0863">Zinc-finger</keyword>
<feature type="compositionally biased region" description="Low complexity" evidence="5">
    <location>
        <begin position="177"/>
        <end position="187"/>
    </location>
</feature>
<feature type="compositionally biased region" description="Low complexity" evidence="5">
    <location>
        <begin position="896"/>
        <end position="907"/>
    </location>
</feature>
<sequence>MGRKKKGAAAAAAPLPPEPQLPRFTPEPLFLVWMEGLPAHEGFNFHLEYVEPAAAAFGSAFLEDRSFLMDRHDLPQEVRATCPTWGVLAFNSLDAATHCGMRVAQGPLIPDTRLLGPPARVTVRRRVPAPQAELDRAAAEMAVQEAEKAGALVAAQIAQAEARAAADLKARVAAGMQRDPAAAAVGGAPPPPPPPPPPPHAEAPPPPPQRVETPPPLPPSMAEPERPLLLPVPPPSRQESDASLPPPLPASRPESAVPPLPPDDLEGGLFFAVKAPAPQQTSQQQRQSQEQQPDGQLEVQRREQQPQPQPGKQHQQAGGQPAQQAQQAQQQPCVQQQPSAQQQEQAAQQPQAAAPAPPRPEQQPQRPGSGQDPGAVERKPSGKGGKQPNRVPPKAGGKGARQPLSPRDSGKAVGPLGSSKSGGVAAAAAAAAAAAVAEAEVAAAVAVPPPDEAVRGKVRGLLQQPLEKAAQELAAGGEQEQPAGGAACDPEAVAAAVEAALLAAHGGTTSKEYKERARSLGTNLKNLRNHKLRQAVLRGNIQPQRLVAMSSDDLAPQSLRLHRQLVLEEGLRQAVLPPDLAARVSTAAAVQLKQQGLLGTPRSGRGTPGQPSQLTNGAASPEAGTCGSEAEGAVDGAAEEPPTPVTGLGAAAEQAQQAQQQPAQQPPVEQQQQQPGVHAVPAGATPATAASEPAAAAAPAFAAAEPGGSPARPFPVRLGRTTLQPLLPAMPTYEPYSPGSSSSGGGGSDHEATAGLWDDEDSLAAARQPGSPAAALVPAAQPEAVEVAVAVPAQRSRGSTPDLESLSEEHEGAQGSTPDLQGSAGLEAASSGLTGAPAGLPHGPAGLPAPAAQPEAPPLEGMTKQQLRHHRWLERQKALGSASPSVGLTPAPPLAAPQRQQQAAVPQREVTPDFDEVEEEEQAEQQQAQLQQAQQQQHAQQHQHQPASGKHSKRQRSSREQEEPEQRRHRRSRSRSPAGSGSRRGSDPGAKGGRRDDQRLHSSGKEQPRRYEHGREDDRKQKDDHKRSHKHSRSLGESLERQLRSDSGPGGGDSTWPRPEAPAASSPPSLAPEQAQQAQQPPPQPPPPPPQQPVQQPQLQQQSGRAPPPAAPPPLEQLQSFNLQPLPHAVLSAPGDLPPHVWQLQQQQQQQQQQPQLPPHLVPGASAFEPASPLSSDAFWRGQLDWPQAGGAQPLRAPASALSWSAPQGGMAAPRLPPRLVVAATMPSQQLMPFVRSLSIPSCKAPWFLLSPRAGAAQLLSACPDLQAGKVGVCQVRLTGEQVVDEDAWWLAGREHRGWVLHLLRPNDEINFHVGVHPADVEAAGPGALLVLALPAWHGWLYTSQARFNQGLPTAAVRMLGPPVLHSLSPPLVIRHRLHTSMWQYQQHQGELLRQGLLLKARRKPGSDVNTLRSMCTQLAQDTRCFVVQLPQAELLLMPHGDGKHLQAALWSLDQGPEADRTVFDPYSFRLGAA</sequence>
<feature type="domain" description="TFIIS central" evidence="6">
    <location>
        <begin position="454"/>
        <end position="582"/>
    </location>
</feature>
<dbReference type="Pfam" id="PF07500">
    <property type="entry name" value="TFIIS_M"/>
    <property type="match status" value="1"/>
</dbReference>
<feature type="compositionally biased region" description="Low complexity" evidence="5">
    <location>
        <begin position="924"/>
        <end position="945"/>
    </location>
</feature>
<feature type="compositionally biased region" description="Low complexity" evidence="5">
    <location>
        <begin position="279"/>
        <end position="292"/>
    </location>
</feature>
<feature type="region of interest" description="Disordered" evidence="5">
    <location>
        <begin position="177"/>
        <end position="431"/>
    </location>
</feature>
<keyword evidence="1" id="KW-0479">Metal-binding</keyword>